<feature type="chain" id="PRO_5002225178" description="Beta-galactosidase" evidence="1">
    <location>
        <begin position="24"/>
        <end position="414"/>
    </location>
</feature>
<dbReference type="HOGENOM" id="CLU_041807_0_0_1"/>
<reference evidence="2 3" key="1">
    <citation type="submission" date="2014-04" db="EMBL/GenBank/DDBJ databases">
        <title>Evolutionary Origins and Diversification of the Mycorrhizal Mutualists.</title>
        <authorList>
            <consortium name="DOE Joint Genome Institute"/>
            <consortium name="Mycorrhizal Genomics Consortium"/>
            <person name="Kohler A."/>
            <person name="Kuo A."/>
            <person name="Nagy L.G."/>
            <person name="Floudas D."/>
            <person name="Copeland A."/>
            <person name="Barry K.W."/>
            <person name="Cichocki N."/>
            <person name="Veneault-Fourrey C."/>
            <person name="LaButti K."/>
            <person name="Lindquist E.A."/>
            <person name="Lipzen A."/>
            <person name="Lundell T."/>
            <person name="Morin E."/>
            <person name="Murat C."/>
            <person name="Riley R."/>
            <person name="Ohm R."/>
            <person name="Sun H."/>
            <person name="Tunlid A."/>
            <person name="Henrissat B."/>
            <person name="Grigoriev I.V."/>
            <person name="Hibbett D.S."/>
            <person name="Martin F."/>
        </authorList>
    </citation>
    <scope>NUCLEOTIDE SEQUENCE [LARGE SCALE GENOMIC DNA]</scope>
    <source>
        <strain evidence="2 3">FD-317 M1</strain>
    </source>
</reference>
<dbReference type="AlphaFoldDB" id="A0A0D0CDK9"/>
<dbReference type="Proteomes" id="UP000053593">
    <property type="component" value="Unassembled WGS sequence"/>
</dbReference>
<feature type="signal peptide" evidence="1">
    <location>
        <begin position="1"/>
        <end position="23"/>
    </location>
</feature>
<evidence type="ECO:0000313" key="2">
    <source>
        <dbReference type="EMBL" id="KIK56147.1"/>
    </source>
</evidence>
<evidence type="ECO:0000313" key="3">
    <source>
        <dbReference type="Proteomes" id="UP000053593"/>
    </source>
</evidence>
<accession>A0A0D0CDK9</accession>
<evidence type="ECO:0000256" key="1">
    <source>
        <dbReference type="SAM" id="SignalP"/>
    </source>
</evidence>
<proteinExistence type="predicted"/>
<gene>
    <name evidence="2" type="ORF">GYMLUDRAFT_47361</name>
</gene>
<evidence type="ECO:0008006" key="4">
    <source>
        <dbReference type="Google" id="ProtNLM"/>
    </source>
</evidence>
<name>A0A0D0CDK9_9AGAR</name>
<sequence length="414" mass="43153">MLKLKQALTFVLALLATTTCVAAASTRLENQKRTNDTTQCYSSRGELSQRAPPALSFSNSQWIWTTELVNPPGGSAPVGSRAFRKIFVPPQGKTPAFLTVAFASDNAATLWVNGDEVVSESAWFTAGSYCVSLQDCGCAILLAINATNAGGPAGVLVDAVVSYTDGSTSSIVSDGSWRASVGGVPDNFQSPSFDDSTWELAETEGKNGVAPWGTVQLAGSNPQSLATAQWIWTNEPAPGGNYPPGARAFRYTLALPAGHTSGTATVMITTDNEYSLYINGAFIGTGTDFHTAQKYVANVQGPNIVFAVYAVNTATVPNPAGLLASVQVTSKSDYSYCGDCDSTSYAVTLNDWKAFPNAAIPSGFEQPGFDDSAWPQAAIEGQNGASSLPWWPTIAAPTTVTTGGSPLPGAPKGS</sequence>
<dbReference type="EMBL" id="KN834800">
    <property type="protein sequence ID" value="KIK56147.1"/>
    <property type="molecule type" value="Genomic_DNA"/>
</dbReference>
<dbReference type="Gene3D" id="2.60.120.260">
    <property type="entry name" value="Galactose-binding domain-like"/>
    <property type="match status" value="2"/>
</dbReference>
<keyword evidence="1" id="KW-0732">Signal</keyword>
<keyword evidence="3" id="KW-1185">Reference proteome</keyword>
<protein>
    <recommendedName>
        <fullName evidence="4">Beta-galactosidase</fullName>
    </recommendedName>
</protein>
<organism evidence="2 3">
    <name type="scientific">Collybiopsis luxurians FD-317 M1</name>
    <dbReference type="NCBI Taxonomy" id="944289"/>
    <lineage>
        <taxon>Eukaryota</taxon>
        <taxon>Fungi</taxon>
        <taxon>Dikarya</taxon>
        <taxon>Basidiomycota</taxon>
        <taxon>Agaricomycotina</taxon>
        <taxon>Agaricomycetes</taxon>
        <taxon>Agaricomycetidae</taxon>
        <taxon>Agaricales</taxon>
        <taxon>Marasmiineae</taxon>
        <taxon>Omphalotaceae</taxon>
        <taxon>Collybiopsis</taxon>
        <taxon>Collybiopsis luxurians</taxon>
    </lineage>
</organism>
<dbReference type="OrthoDB" id="10036721at2759"/>